<proteinExistence type="predicted"/>
<reference evidence="1" key="1">
    <citation type="submission" date="2025-08" db="UniProtKB">
        <authorList>
            <consortium name="Ensembl"/>
        </authorList>
    </citation>
    <scope>IDENTIFICATION</scope>
</reference>
<dbReference type="AlphaFoldDB" id="A0A3B3YLM0"/>
<dbReference type="Ensembl" id="ENSPMET00000017648.1">
    <property type="protein sequence ID" value="ENSPMEP00000027945.1"/>
    <property type="gene ID" value="ENSPMEG00000012704.1"/>
</dbReference>
<name>A0A3B3YLM0_9TELE</name>
<dbReference type="Proteomes" id="UP000261480">
    <property type="component" value="Unplaced"/>
</dbReference>
<evidence type="ECO:0000313" key="2">
    <source>
        <dbReference type="Proteomes" id="UP000261480"/>
    </source>
</evidence>
<reference evidence="1" key="2">
    <citation type="submission" date="2025-09" db="UniProtKB">
        <authorList>
            <consortium name="Ensembl"/>
        </authorList>
    </citation>
    <scope>IDENTIFICATION</scope>
</reference>
<evidence type="ECO:0000313" key="1">
    <source>
        <dbReference type="Ensembl" id="ENSPMEP00000027945.1"/>
    </source>
</evidence>
<sequence length="71" mass="7656">MRLRNVSVLTVLLFGLSGLVSLSWYTAFSTSRGKPGSAWVSMSGLAKLLLVNPSSTGPTFGLLLNRIQCKR</sequence>
<dbReference type="STRING" id="48701.ENSPMEP00000027945"/>
<protein>
    <submittedName>
        <fullName evidence="1">Uncharacterized protein</fullName>
    </submittedName>
</protein>
<organism evidence="1 2">
    <name type="scientific">Poecilia mexicana</name>
    <dbReference type="NCBI Taxonomy" id="48701"/>
    <lineage>
        <taxon>Eukaryota</taxon>
        <taxon>Metazoa</taxon>
        <taxon>Chordata</taxon>
        <taxon>Craniata</taxon>
        <taxon>Vertebrata</taxon>
        <taxon>Euteleostomi</taxon>
        <taxon>Actinopterygii</taxon>
        <taxon>Neopterygii</taxon>
        <taxon>Teleostei</taxon>
        <taxon>Neoteleostei</taxon>
        <taxon>Acanthomorphata</taxon>
        <taxon>Ovalentaria</taxon>
        <taxon>Atherinomorphae</taxon>
        <taxon>Cyprinodontiformes</taxon>
        <taxon>Poeciliidae</taxon>
        <taxon>Poeciliinae</taxon>
        <taxon>Poecilia</taxon>
    </lineage>
</organism>
<keyword evidence="2" id="KW-1185">Reference proteome</keyword>
<accession>A0A3B3YLM0</accession>